<dbReference type="GO" id="GO:0003824">
    <property type="term" value="F:catalytic activity"/>
    <property type="evidence" value="ECO:0007669"/>
    <property type="project" value="InterPro"/>
</dbReference>
<gene>
    <name evidence="2" type="ORF">EJ104_05405</name>
</gene>
<keyword evidence="3" id="KW-1185">Reference proteome</keyword>
<sequence length="391" mass="41010">MSTPPAFPDPQRAWAYRPPQPLRGAATGPLAGLTFSVKDLFAVEGWPLRASTRAPLPLMVPSPLVLRLLDLGGTAVGKTHLHEIAMGILGANAYGGTRHPALPDHAAGGSSSGAAVSAALRQVDFALGTDTGGSIRVPAAWCGVYGYKPTKNHPAWPTTGVLPLSPTCDHAGPLAADFGTILRVQEALTGAAITPQDWSGLKVGIWQPADWLDPQAQAAVQGMARRLEEAGAALHSISLPDMLDAYSVIVGHEAAQVHADALALADPGFSPDVLTKLRAAQELTPSQVQAAYTRREEYRTQLAKLFGQVDLLLAPVVPTSPPLIGQEEVQLGRETANLRPAVLRLNVPFSMLGVPAVALPSGVDWVGVQLIAPWGQDPWLLGLVRALLGGD</sequence>
<dbReference type="AlphaFoldDB" id="A0A3S0JT10"/>
<protein>
    <submittedName>
        <fullName evidence="2">Amidase</fullName>
    </submittedName>
</protein>
<evidence type="ECO:0000313" key="3">
    <source>
        <dbReference type="Proteomes" id="UP000277766"/>
    </source>
</evidence>
<dbReference type="OrthoDB" id="9811471at2"/>
<feature type="domain" description="Amidase" evidence="1">
    <location>
        <begin position="22"/>
        <end position="381"/>
    </location>
</feature>
<dbReference type="PANTHER" id="PTHR11895">
    <property type="entry name" value="TRANSAMIDASE"/>
    <property type="match status" value="1"/>
</dbReference>
<dbReference type="InterPro" id="IPR036928">
    <property type="entry name" value="AS_sf"/>
</dbReference>
<reference evidence="2 3" key="1">
    <citation type="submission" date="2018-12" db="EMBL/GenBank/DDBJ databases">
        <title>Deinococcus radiophilus ATCC 27603 genome sequencing and assembly.</title>
        <authorList>
            <person name="Maclea K.S."/>
            <person name="Maynard C.R."/>
        </authorList>
    </citation>
    <scope>NUCLEOTIDE SEQUENCE [LARGE SCALE GENOMIC DNA]</scope>
    <source>
        <strain evidence="2 3">ATCC 27603</strain>
    </source>
</reference>
<dbReference type="PANTHER" id="PTHR11895:SF151">
    <property type="entry name" value="GLUTAMYL-TRNA(GLN) AMIDOTRANSFERASE SUBUNIT A"/>
    <property type="match status" value="1"/>
</dbReference>
<comment type="caution">
    <text evidence="2">The sequence shown here is derived from an EMBL/GenBank/DDBJ whole genome shotgun (WGS) entry which is preliminary data.</text>
</comment>
<accession>A0A3S0JT10</accession>
<evidence type="ECO:0000313" key="2">
    <source>
        <dbReference type="EMBL" id="RTR28343.1"/>
    </source>
</evidence>
<dbReference type="RefSeq" id="WP_126351735.1">
    <property type="nucleotide sequence ID" value="NZ_CP086380.1"/>
</dbReference>
<proteinExistence type="predicted"/>
<dbReference type="Proteomes" id="UP000277766">
    <property type="component" value="Unassembled WGS sequence"/>
</dbReference>
<dbReference type="Pfam" id="PF01425">
    <property type="entry name" value="Amidase"/>
    <property type="match status" value="1"/>
</dbReference>
<dbReference type="InterPro" id="IPR000120">
    <property type="entry name" value="Amidase"/>
</dbReference>
<dbReference type="EMBL" id="RXPE01000007">
    <property type="protein sequence ID" value="RTR28343.1"/>
    <property type="molecule type" value="Genomic_DNA"/>
</dbReference>
<dbReference type="Gene3D" id="3.90.1300.10">
    <property type="entry name" value="Amidase signature (AS) domain"/>
    <property type="match status" value="1"/>
</dbReference>
<dbReference type="SUPFAM" id="SSF75304">
    <property type="entry name" value="Amidase signature (AS) enzymes"/>
    <property type="match status" value="1"/>
</dbReference>
<organism evidence="2 3">
    <name type="scientific">Deinococcus radiophilus</name>
    <dbReference type="NCBI Taxonomy" id="32062"/>
    <lineage>
        <taxon>Bacteria</taxon>
        <taxon>Thermotogati</taxon>
        <taxon>Deinococcota</taxon>
        <taxon>Deinococci</taxon>
        <taxon>Deinococcales</taxon>
        <taxon>Deinococcaceae</taxon>
        <taxon>Deinococcus</taxon>
    </lineage>
</organism>
<dbReference type="InterPro" id="IPR023631">
    <property type="entry name" value="Amidase_dom"/>
</dbReference>
<name>A0A3S0JT10_9DEIO</name>
<evidence type="ECO:0000259" key="1">
    <source>
        <dbReference type="Pfam" id="PF01425"/>
    </source>
</evidence>